<sequence length="341" mass="38061">MNTLLLKTLDSLLESGSQIAIGLPNIVMAEINIVVALGPPSSDTFYLGVGRQVYHNNLPRALVQRIENGLMANTRLNYISLDQNAQSWCSEEMVGPTVSFEAPIGGPLDKHIRDIAPGGFVTFPSYDSSKTTPQPFYFVASKYTGKWTAYLPQTILDTLNQLRPHIPNCDTSLKWIIFGAGGTHIYQFANGYLACMEGEHQNKNHPLNEALRQFDPDCNKSVAQGEWMIDKGSSISLHDPQYFFLKFKNTRTGLYELRFCLPPLLKEKLHSMLAFAKTPGEQKAIAMEQQIIVNQVSNNLRGLLAVNNMANLNTMQAGLSFSNAAGDVQYEYVQKKKRSFF</sequence>
<organism evidence="1 2">
    <name type="scientific">Panaeolus cyanescens</name>
    <dbReference type="NCBI Taxonomy" id="181874"/>
    <lineage>
        <taxon>Eukaryota</taxon>
        <taxon>Fungi</taxon>
        <taxon>Dikarya</taxon>
        <taxon>Basidiomycota</taxon>
        <taxon>Agaricomycotina</taxon>
        <taxon>Agaricomycetes</taxon>
        <taxon>Agaricomycetidae</taxon>
        <taxon>Agaricales</taxon>
        <taxon>Agaricineae</taxon>
        <taxon>Galeropsidaceae</taxon>
        <taxon>Panaeolus</taxon>
    </lineage>
</organism>
<dbReference type="OrthoDB" id="3006414at2759"/>
<dbReference type="AlphaFoldDB" id="A0A409VKR5"/>
<name>A0A409VKR5_9AGAR</name>
<keyword evidence="2" id="KW-1185">Reference proteome</keyword>
<gene>
    <name evidence="1" type="ORF">CVT24_008687</name>
</gene>
<evidence type="ECO:0000313" key="1">
    <source>
        <dbReference type="EMBL" id="PPQ66828.1"/>
    </source>
</evidence>
<dbReference type="Proteomes" id="UP000284842">
    <property type="component" value="Unassembled WGS sequence"/>
</dbReference>
<evidence type="ECO:0000313" key="2">
    <source>
        <dbReference type="Proteomes" id="UP000284842"/>
    </source>
</evidence>
<comment type="caution">
    <text evidence="1">The sequence shown here is derived from an EMBL/GenBank/DDBJ whole genome shotgun (WGS) entry which is preliminary data.</text>
</comment>
<protein>
    <submittedName>
        <fullName evidence="1">Uncharacterized protein</fullName>
    </submittedName>
</protein>
<reference evidence="1 2" key="1">
    <citation type="journal article" date="2018" name="Evol. Lett.">
        <title>Horizontal gene cluster transfer increased hallucinogenic mushroom diversity.</title>
        <authorList>
            <person name="Reynolds H.T."/>
            <person name="Vijayakumar V."/>
            <person name="Gluck-Thaler E."/>
            <person name="Korotkin H.B."/>
            <person name="Matheny P.B."/>
            <person name="Slot J.C."/>
        </authorList>
    </citation>
    <scope>NUCLEOTIDE SEQUENCE [LARGE SCALE GENOMIC DNA]</scope>
    <source>
        <strain evidence="1 2">2629</strain>
    </source>
</reference>
<proteinExistence type="predicted"/>
<dbReference type="EMBL" id="NHTK01006033">
    <property type="protein sequence ID" value="PPQ66828.1"/>
    <property type="molecule type" value="Genomic_DNA"/>
</dbReference>
<dbReference type="InParanoid" id="A0A409VKR5"/>
<accession>A0A409VKR5</accession>